<dbReference type="PANTHER" id="PTHR34819">
    <property type="entry name" value="LARGE CYSTEINE-RICH PERIPLASMIC PROTEIN OMCB"/>
    <property type="match status" value="1"/>
</dbReference>
<name>A0AA95H725_9GAMM</name>
<evidence type="ECO:0000259" key="6">
    <source>
        <dbReference type="Pfam" id="PF17210"/>
    </source>
</evidence>
<feature type="domain" description="DUF11" evidence="5">
    <location>
        <begin position="814"/>
        <end position="896"/>
    </location>
</feature>
<dbReference type="InterPro" id="IPR051172">
    <property type="entry name" value="Chlamydia_OmcB"/>
</dbReference>
<organism evidence="7">
    <name type="scientific">Candidatus Thiocaldithrix dubininis</name>
    <dbReference type="NCBI Taxonomy" id="3080823"/>
    <lineage>
        <taxon>Bacteria</taxon>
        <taxon>Pseudomonadati</taxon>
        <taxon>Pseudomonadota</taxon>
        <taxon>Gammaproteobacteria</taxon>
        <taxon>Thiotrichales</taxon>
        <taxon>Thiotrichaceae</taxon>
        <taxon>Candidatus Thiocaldithrix</taxon>
    </lineage>
</organism>
<dbReference type="Pfam" id="PF01345">
    <property type="entry name" value="DUF11"/>
    <property type="match status" value="1"/>
</dbReference>
<protein>
    <submittedName>
        <fullName evidence="7">SdrD B-like domain-containing protein</fullName>
    </submittedName>
</protein>
<dbReference type="AlphaFoldDB" id="A0AA95H725"/>
<evidence type="ECO:0000256" key="1">
    <source>
        <dbReference type="ARBA" id="ARBA00004613"/>
    </source>
</evidence>
<reference evidence="7" key="2">
    <citation type="submission" date="2023-04" db="EMBL/GenBank/DDBJ databases">
        <authorList>
            <person name="Beletskiy A.V."/>
            <person name="Mardanov A.V."/>
            <person name="Ravin N.V."/>
        </authorList>
    </citation>
    <scope>NUCLEOTIDE SEQUENCE</scope>
    <source>
        <strain evidence="7">GKL-01</strain>
    </source>
</reference>
<accession>A0AA95H725</accession>
<evidence type="ECO:0000313" key="7">
    <source>
        <dbReference type="EMBL" id="WGZ89449.1"/>
    </source>
</evidence>
<evidence type="ECO:0000256" key="4">
    <source>
        <dbReference type="SAM" id="SignalP"/>
    </source>
</evidence>
<evidence type="ECO:0000256" key="3">
    <source>
        <dbReference type="ARBA" id="ARBA00022729"/>
    </source>
</evidence>
<sequence length="897" mass="94940">MHKIKLLRGCTYLLLLQQGLAYADISGKVFTDFNLNGVLDSTGSIQNFAKNMSINTALDQGLSGVSVQASCVTSSGSTNFSAVTDAQGVFTIATPNTVEGSQNCLLKLSSLPEGYSVGSQSTSDANVLTQFVSPNASNVQFAVKQTLSYCQNNPDLATSRFAHGQQTPNPPYAGNNDVPNIFAFPYNSGAKGQPQTQPAGWNEPQLDNQDPAIQNLALAQQVGSIFGLGWHGASKSLFAAAYMKAWTGFGPSGTGAIYRVDMTDASNPTTSLYADLNAIFPATPPITGADPYLTGIFSPANPGYVQIADGSDSTKTKGAYITSGDTERDNQMGQIGNAVSKTAFGDLDVSSDGKSIFVINLANQQLYILPLKNTSLSPADASFIKSYPIPVASNCKINDGMFPPGAFGLGEYQGDIYVGTRCDTGWAQPQFSVFRFSTKTQQFDTAPNLSYLSTKDVYSIFKMQLTDITFDFMGNMTLAYRAFSADNGETNDHYGVVRRACLQDAITHTWSMENNGNCGSITTAGKDSAQGPNGGDYFFQEWPADQGAGYHQASFGGLAQIPGFLESAYTVVDPFQVYTAGVAWLDMGLGDLATAGQRNRAYSLYFGRGSTVDNRPINGKNGALGDLEVLCDAPPVEIGNRVWQDTNSNGVQDAGEAPIAGVKVELFAEKIDLDTATPLATAITDAQGYYLFSNDMRGYPATGNSAPNDISGANGGFDTADIQGGRASSNSQKFGLSALQTNTNYQVVIRQAEGASQQAPLKSLVLTSAKQGTDTERDSDASLLTNQAISQVTTSSDSNNHSVDFGFKALIPIDLELSKSVSQPNVVLGETFSYTLTLTNNSATTATAIQVKDALPNGLSLVKATPVLGTFNNGLWEIPSLGANASTTLTLDVTVQQ</sequence>
<dbReference type="NCBIfam" id="TIGR01451">
    <property type="entry name" value="B_ant_repeat"/>
    <property type="match status" value="1"/>
</dbReference>
<dbReference type="KEGG" id="tdu:QJT80_07975"/>
<feature type="chain" id="PRO_5041641174" evidence="4">
    <location>
        <begin position="24"/>
        <end position="897"/>
    </location>
</feature>
<feature type="signal peptide" evidence="4">
    <location>
        <begin position="1"/>
        <end position="23"/>
    </location>
</feature>
<dbReference type="Proteomes" id="UP001300672">
    <property type="component" value="Chromosome"/>
</dbReference>
<dbReference type="InterPro" id="IPR013783">
    <property type="entry name" value="Ig-like_fold"/>
</dbReference>
<reference evidence="7" key="1">
    <citation type="journal article" date="2023" name="Int. J. Mol. Sci.">
        <title>Metagenomics Revealed a New Genus 'Candidatus Thiocaldithrix dubininis' gen. nov., sp. nov. and a New Species 'Candidatus Thiothrix putei' sp. nov. in the Family Thiotrichaceae, Some Members of Which Have Traits of Both Na+- and H+-Motive Energetics.</title>
        <authorList>
            <person name="Ravin N.V."/>
            <person name="Muntyan M.S."/>
            <person name="Smolyakov D.D."/>
            <person name="Rudenko T.S."/>
            <person name="Beletsky A.V."/>
            <person name="Mardanov A.V."/>
            <person name="Grabovich M.Y."/>
        </authorList>
    </citation>
    <scope>NUCLEOTIDE SEQUENCE</scope>
    <source>
        <strain evidence="7">GKL-01</strain>
    </source>
</reference>
<dbReference type="GO" id="GO:0005576">
    <property type="term" value="C:extracellular region"/>
    <property type="evidence" value="ECO:0007669"/>
    <property type="project" value="UniProtKB-SubCell"/>
</dbReference>
<dbReference type="InterPro" id="IPR047589">
    <property type="entry name" value="DUF11_rpt"/>
</dbReference>
<dbReference type="PANTHER" id="PTHR34819:SF3">
    <property type="entry name" value="CELL SURFACE PROTEIN"/>
    <property type="match status" value="1"/>
</dbReference>
<keyword evidence="3 4" id="KW-0732">Signal</keyword>
<comment type="subcellular location">
    <subcellularLocation>
        <location evidence="1">Secreted</location>
    </subcellularLocation>
</comment>
<dbReference type="SUPFAM" id="SSF117074">
    <property type="entry name" value="Hypothetical protein PA1324"/>
    <property type="match status" value="1"/>
</dbReference>
<dbReference type="InterPro" id="IPR033764">
    <property type="entry name" value="Sdr_B"/>
</dbReference>
<dbReference type="Pfam" id="PF17210">
    <property type="entry name" value="SdrD_B"/>
    <property type="match status" value="1"/>
</dbReference>
<evidence type="ECO:0000256" key="2">
    <source>
        <dbReference type="ARBA" id="ARBA00022525"/>
    </source>
</evidence>
<gene>
    <name evidence="7" type="ORF">QJT80_07975</name>
</gene>
<proteinExistence type="predicted"/>
<keyword evidence="2" id="KW-0964">Secreted</keyword>
<dbReference type="Gene3D" id="2.60.40.10">
    <property type="entry name" value="Immunoglobulins"/>
    <property type="match status" value="3"/>
</dbReference>
<feature type="domain" description="SD-repeat containing protein B" evidence="6">
    <location>
        <begin position="637"/>
        <end position="745"/>
    </location>
</feature>
<dbReference type="EMBL" id="CP124755">
    <property type="protein sequence ID" value="WGZ89449.1"/>
    <property type="molecule type" value="Genomic_DNA"/>
</dbReference>
<dbReference type="InterPro" id="IPR001434">
    <property type="entry name" value="OmcB-like_DUF11"/>
</dbReference>
<evidence type="ECO:0000259" key="5">
    <source>
        <dbReference type="Pfam" id="PF01345"/>
    </source>
</evidence>